<comment type="caution">
    <text evidence="2">The sequence shown here is derived from an EMBL/GenBank/DDBJ whole genome shotgun (WGS) entry which is preliminary data.</text>
</comment>
<dbReference type="PANTHER" id="PTHR36124">
    <property type="match status" value="1"/>
</dbReference>
<dbReference type="Pfam" id="PF09995">
    <property type="entry name" value="MPAB_Lcp_cat"/>
    <property type="match status" value="1"/>
</dbReference>
<reference evidence="2 3" key="1">
    <citation type="submission" date="2023-08" db="EMBL/GenBank/DDBJ databases">
        <title>Nocardioides seae sp. nov., a bacterium isolated from a soil.</title>
        <authorList>
            <person name="Wang X."/>
        </authorList>
    </citation>
    <scope>NUCLEOTIDE SEQUENCE [LARGE SCALE GENOMIC DNA]</scope>
    <source>
        <strain evidence="2 3">YZH12</strain>
    </source>
</reference>
<dbReference type="InterPro" id="IPR046366">
    <property type="entry name" value="MPAB"/>
</dbReference>
<dbReference type="RefSeq" id="WP_315732352.1">
    <property type="nucleotide sequence ID" value="NZ_JAVYII010000003.1"/>
</dbReference>
<dbReference type="PANTHER" id="PTHR36124:SF1">
    <property type="entry name" value="ER-BOUND OXYGENASE MPAB_MPAB'_RUBBER OXYGENASE CATALYTIC DOMAIN-CONTAINING PROTEIN"/>
    <property type="match status" value="1"/>
</dbReference>
<proteinExistence type="predicted"/>
<dbReference type="Proteomes" id="UP001268542">
    <property type="component" value="Unassembled WGS sequence"/>
</dbReference>
<sequence>MPRRRRTAGLDPVTQHADIYRTLALYEFPWDLNQALSFALFRTFAVPSIGGLLDRTHEFTARTQQRYDDTSLLLEVPLVEGADSPRGRAAIRRINQMHRMYDIGNDDMRYVLATFVVCPTRWVAAYGWRDLTDDERTATVHYYAEVGRLMGIRDLPTSYAAYEQLMDSYEREHFAYDAGSRRVADATLDLLTTFYPRGTRRAVRASSLALMDDALLDALGYPRPSARARRLATGALRARGRLVRLLPPRRRPAYVRDQRRIRSYPDGFVVEEMGTHVPGCPVPHARRGA</sequence>
<dbReference type="EMBL" id="JAVYII010000003">
    <property type="protein sequence ID" value="MDT9592920.1"/>
    <property type="molecule type" value="Genomic_DNA"/>
</dbReference>
<evidence type="ECO:0000313" key="3">
    <source>
        <dbReference type="Proteomes" id="UP001268542"/>
    </source>
</evidence>
<accession>A0ABU3PW00</accession>
<keyword evidence="3" id="KW-1185">Reference proteome</keyword>
<dbReference type="InterPro" id="IPR018713">
    <property type="entry name" value="MPAB/Lcp_cat_dom"/>
</dbReference>
<protein>
    <submittedName>
        <fullName evidence="2">Oxygenase MpaB family protein</fullName>
        <ecNumber evidence="2">1.-.-.-</ecNumber>
    </submittedName>
</protein>
<evidence type="ECO:0000313" key="2">
    <source>
        <dbReference type="EMBL" id="MDT9592920.1"/>
    </source>
</evidence>
<gene>
    <name evidence="2" type="ORF">RDV89_07560</name>
</gene>
<dbReference type="GO" id="GO:0016491">
    <property type="term" value="F:oxidoreductase activity"/>
    <property type="evidence" value="ECO:0007669"/>
    <property type="project" value="UniProtKB-KW"/>
</dbReference>
<organism evidence="2 3">
    <name type="scientific">Nocardioides imazamoxiresistens</name>
    <dbReference type="NCBI Taxonomy" id="3231893"/>
    <lineage>
        <taxon>Bacteria</taxon>
        <taxon>Bacillati</taxon>
        <taxon>Actinomycetota</taxon>
        <taxon>Actinomycetes</taxon>
        <taxon>Propionibacteriales</taxon>
        <taxon>Nocardioidaceae</taxon>
        <taxon>Nocardioides</taxon>
    </lineage>
</organism>
<dbReference type="EC" id="1.-.-.-" evidence="2"/>
<evidence type="ECO:0000259" key="1">
    <source>
        <dbReference type="Pfam" id="PF09995"/>
    </source>
</evidence>
<keyword evidence="2" id="KW-0560">Oxidoreductase</keyword>
<feature type="domain" description="ER-bound oxygenase mpaB/mpaB'/Rubber oxygenase catalytic" evidence="1">
    <location>
        <begin position="58"/>
        <end position="240"/>
    </location>
</feature>
<name>A0ABU3PW00_9ACTN</name>